<feature type="transmembrane region" description="Helical" evidence="7">
    <location>
        <begin position="253"/>
        <end position="273"/>
    </location>
</feature>
<feature type="transmembrane region" description="Helical" evidence="7">
    <location>
        <begin position="12"/>
        <end position="34"/>
    </location>
</feature>
<protein>
    <submittedName>
        <fullName evidence="9">Carbohydrate ABC transporter permease</fullName>
    </submittedName>
</protein>
<evidence type="ECO:0000256" key="3">
    <source>
        <dbReference type="ARBA" id="ARBA00022475"/>
    </source>
</evidence>
<gene>
    <name evidence="9" type="ORF">IAA84_03650</name>
</gene>
<keyword evidence="3" id="KW-1003">Cell membrane</keyword>
<dbReference type="Proteomes" id="UP000824140">
    <property type="component" value="Unassembled WGS sequence"/>
</dbReference>
<evidence type="ECO:0000256" key="5">
    <source>
        <dbReference type="ARBA" id="ARBA00022989"/>
    </source>
</evidence>
<dbReference type="PANTHER" id="PTHR43744">
    <property type="entry name" value="ABC TRANSPORTER PERMEASE PROTEIN MG189-RELATED-RELATED"/>
    <property type="match status" value="1"/>
</dbReference>
<reference evidence="9" key="1">
    <citation type="submission" date="2020-10" db="EMBL/GenBank/DDBJ databases">
        <authorList>
            <person name="Gilroy R."/>
        </authorList>
    </citation>
    <scope>NUCLEOTIDE SEQUENCE</scope>
    <source>
        <strain evidence="9">13766</strain>
    </source>
</reference>
<dbReference type="PROSITE" id="PS50928">
    <property type="entry name" value="ABC_TM1"/>
    <property type="match status" value="1"/>
</dbReference>
<dbReference type="GO" id="GO:0055085">
    <property type="term" value="P:transmembrane transport"/>
    <property type="evidence" value="ECO:0007669"/>
    <property type="project" value="InterPro"/>
</dbReference>
<feature type="transmembrane region" description="Helical" evidence="7">
    <location>
        <begin position="142"/>
        <end position="160"/>
    </location>
</feature>
<dbReference type="PANTHER" id="PTHR43744:SF9">
    <property type="entry name" value="POLYGALACTURONAN_RHAMNOGALACTURONAN TRANSPORT SYSTEM PERMEASE PROTEIN YTCP"/>
    <property type="match status" value="1"/>
</dbReference>
<evidence type="ECO:0000256" key="2">
    <source>
        <dbReference type="ARBA" id="ARBA00022448"/>
    </source>
</evidence>
<keyword evidence="6 7" id="KW-0472">Membrane</keyword>
<feature type="transmembrane region" description="Helical" evidence="7">
    <location>
        <begin position="181"/>
        <end position="204"/>
    </location>
</feature>
<dbReference type="Pfam" id="PF00528">
    <property type="entry name" value="BPD_transp_1"/>
    <property type="match status" value="1"/>
</dbReference>
<keyword evidence="2 7" id="KW-0813">Transport</keyword>
<accession>A0A9D1FYS2</accession>
<evidence type="ECO:0000259" key="8">
    <source>
        <dbReference type="PROSITE" id="PS50928"/>
    </source>
</evidence>
<feature type="domain" description="ABC transmembrane type-1" evidence="8">
    <location>
        <begin position="73"/>
        <end position="273"/>
    </location>
</feature>
<evidence type="ECO:0000313" key="9">
    <source>
        <dbReference type="EMBL" id="HIS92091.1"/>
    </source>
</evidence>
<dbReference type="Gene3D" id="1.10.3720.10">
    <property type="entry name" value="MetI-like"/>
    <property type="match status" value="1"/>
</dbReference>
<comment type="subcellular location">
    <subcellularLocation>
        <location evidence="1 7">Cell membrane</location>
        <topology evidence="1 7">Multi-pass membrane protein</topology>
    </subcellularLocation>
</comment>
<dbReference type="InterPro" id="IPR000515">
    <property type="entry name" value="MetI-like"/>
</dbReference>
<dbReference type="GO" id="GO:0005886">
    <property type="term" value="C:plasma membrane"/>
    <property type="evidence" value="ECO:0007669"/>
    <property type="project" value="UniProtKB-SubCell"/>
</dbReference>
<proteinExistence type="inferred from homology"/>
<dbReference type="AlphaFoldDB" id="A0A9D1FYS2"/>
<dbReference type="SUPFAM" id="SSF161098">
    <property type="entry name" value="MetI-like"/>
    <property type="match status" value="1"/>
</dbReference>
<feature type="transmembrane region" description="Helical" evidence="7">
    <location>
        <begin position="108"/>
        <end position="130"/>
    </location>
</feature>
<evidence type="ECO:0000256" key="6">
    <source>
        <dbReference type="ARBA" id="ARBA00023136"/>
    </source>
</evidence>
<comment type="similarity">
    <text evidence="7">Belongs to the binding-protein-dependent transport system permease family.</text>
</comment>
<dbReference type="InterPro" id="IPR035906">
    <property type="entry name" value="MetI-like_sf"/>
</dbReference>
<dbReference type="CDD" id="cd06261">
    <property type="entry name" value="TM_PBP2"/>
    <property type="match status" value="1"/>
</dbReference>
<name>A0A9D1FYS2_9FIRM</name>
<keyword evidence="4 7" id="KW-0812">Transmembrane</keyword>
<organism evidence="9 10">
    <name type="scientific">Candidatus Alectryocaccomicrobium excrementavium</name>
    <dbReference type="NCBI Taxonomy" id="2840668"/>
    <lineage>
        <taxon>Bacteria</taxon>
        <taxon>Bacillati</taxon>
        <taxon>Bacillota</taxon>
        <taxon>Clostridia</taxon>
        <taxon>Candidatus Alectryocaccomicrobium</taxon>
    </lineage>
</organism>
<evidence type="ECO:0000256" key="4">
    <source>
        <dbReference type="ARBA" id="ARBA00022692"/>
    </source>
</evidence>
<sequence>MIRTRGERIFNVINIVLVALITSTCLLPFIHILAKSFSANTYLLQKEVFFWPKGFTLNSYQYVLSNPQFFRSLLNSVFITVAGTVLSMLVTVLTAFVFTRNELPFQKLIVRLFIFTMFFSGGMIPTYLLYSNLHMLDTYAVLILPGAVGVFNIVLMRNFMESISPSLEESAKIDGASNARVLFQIYVPLSKAAIATISMFFAVGRWNAYFNAVMYTTSREMMPVQLYLRNLLLALDMLLESDPQQLEYIATEGVRTATIITAIVPILLVYPFAQKYFVSGMMIGAIKE</sequence>
<evidence type="ECO:0000256" key="1">
    <source>
        <dbReference type="ARBA" id="ARBA00004651"/>
    </source>
</evidence>
<evidence type="ECO:0000313" key="10">
    <source>
        <dbReference type="Proteomes" id="UP000824140"/>
    </source>
</evidence>
<dbReference type="EMBL" id="DVJN01000073">
    <property type="protein sequence ID" value="HIS92091.1"/>
    <property type="molecule type" value="Genomic_DNA"/>
</dbReference>
<comment type="caution">
    <text evidence="9">The sequence shown here is derived from an EMBL/GenBank/DDBJ whole genome shotgun (WGS) entry which is preliminary data.</text>
</comment>
<feature type="transmembrane region" description="Helical" evidence="7">
    <location>
        <begin position="73"/>
        <end position="96"/>
    </location>
</feature>
<evidence type="ECO:0000256" key="7">
    <source>
        <dbReference type="RuleBase" id="RU363032"/>
    </source>
</evidence>
<keyword evidence="5 7" id="KW-1133">Transmembrane helix</keyword>
<reference evidence="9" key="2">
    <citation type="journal article" date="2021" name="PeerJ">
        <title>Extensive microbial diversity within the chicken gut microbiome revealed by metagenomics and culture.</title>
        <authorList>
            <person name="Gilroy R."/>
            <person name="Ravi A."/>
            <person name="Getino M."/>
            <person name="Pursley I."/>
            <person name="Horton D.L."/>
            <person name="Alikhan N.F."/>
            <person name="Baker D."/>
            <person name="Gharbi K."/>
            <person name="Hall N."/>
            <person name="Watson M."/>
            <person name="Adriaenssens E.M."/>
            <person name="Foster-Nyarko E."/>
            <person name="Jarju S."/>
            <person name="Secka A."/>
            <person name="Antonio M."/>
            <person name="Oren A."/>
            <person name="Chaudhuri R.R."/>
            <person name="La Ragione R."/>
            <person name="Hildebrand F."/>
            <person name="Pallen M.J."/>
        </authorList>
    </citation>
    <scope>NUCLEOTIDE SEQUENCE</scope>
    <source>
        <strain evidence="9">13766</strain>
    </source>
</reference>